<gene>
    <name evidence="1" type="ORF">CcrBL9_gp121</name>
</gene>
<dbReference type="Proteomes" id="UP000259421">
    <property type="component" value="Segment"/>
</dbReference>
<accession>A0A385EDQ6</accession>
<proteinExistence type="predicted"/>
<keyword evidence="2" id="KW-1185">Reference proteome</keyword>
<evidence type="ECO:0000313" key="1">
    <source>
        <dbReference type="EMBL" id="AXQ69145.1"/>
    </source>
</evidence>
<organism evidence="1 2">
    <name type="scientific">Caulobacter phage CcrBL9</name>
    <dbReference type="NCBI Taxonomy" id="2283270"/>
    <lineage>
        <taxon>Viruses</taxon>
        <taxon>Duplodnaviria</taxon>
        <taxon>Heunggongvirae</taxon>
        <taxon>Uroviricota</taxon>
        <taxon>Caudoviricetes</taxon>
        <taxon>Jeanschmidtviridae</taxon>
        <taxon>Bertelyvirus</taxon>
        <taxon>Bertelyvirus BL9</taxon>
    </lineage>
</organism>
<name>A0A385EDQ6_9CAUD</name>
<evidence type="ECO:0000313" key="2">
    <source>
        <dbReference type="Proteomes" id="UP000259421"/>
    </source>
</evidence>
<reference evidence="2" key="1">
    <citation type="submission" date="2018-07" db="EMBL/GenBank/DDBJ databases">
        <title>Giant CbK-like Caulobacter bacteriophages have genetically divergent genomes.</title>
        <authorList>
            <person name="Wilson K.M."/>
            <person name="Ely B."/>
        </authorList>
    </citation>
    <scope>NUCLEOTIDE SEQUENCE [LARGE SCALE GENOMIC DNA]</scope>
</reference>
<reference evidence="1 2" key="2">
    <citation type="submission" date="2018-09" db="EMBL/GenBank/DDBJ databases">
        <title>Giant CbK-like Caulobacter bacteriophages have genetically divergent genomes.</title>
        <authorList>
            <person name="Wilson K."/>
            <person name="Ely B."/>
        </authorList>
    </citation>
    <scope>NUCLEOTIDE SEQUENCE [LARGE SCALE GENOMIC DNA]</scope>
</reference>
<dbReference type="EMBL" id="MH588546">
    <property type="protein sequence ID" value="AXQ69145.1"/>
    <property type="molecule type" value="Genomic_DNA"/>
</dbReference>
<sequence>MPILNFTDFDDIPESLRSYAKVSSTSTGFEVDVSPTLKLAEFRERNIELVNERDGALAKANRNLEEELARRTKEMFDTFTAQIADRDAVIAALREQVDLNLALAENKQQQINTLTGSAIEDARVIDALLANLEKVKAVDIDYLTAERDAFRHSAQEWLALADEAAREVDLLSQYILSKTTFEAVADEHEALGKIVDLLAIQ</sequence>
<protein>
    <submittedName>
        <fullName evidence="1">Uncharacterized protein</fullName>
    </submittedName>
</protein>